<dbReference type="PANTHER" id="PTHR43311:SF2">
    <property type="entry name" value="GLUTAMATE--TRNA LIGASE, MITOCHONDRIAL-RELATED"/>
    <property type="match status" value="1"/>
</dbReference>
<evidence type="ECO:0000313" key="12">
    <source>
        <dbReference type="Proteomes" id="UP000808388"/>
    </source>
</evidence>
<organism evidence="11 12">
    <name type="scientific">Candidatus Sungiibacteriota bacterium</name>
    <dbReference type="NCBI Taxonomy" id="2750080"/>
    <lineage>
        <taxon>Bacteria</taxon>
        <taxon>Candidatus Sungiibacteriota</taxon>
    </lineage>
</organism>
<keyword evidence="6 7" id="KW-0030">Aminoacyl-tRNA synthetase</keyword>
<comment type="caution">
    <text evidence="7">Lacks conserved residue(s) required for the propagation of feature annotation.</text>
</comment>
<comment type="caution">
    <text evidence="11">The sequence shown here is derived from an EMBL/GenBank/DDBJ whole genome shotgun (WGS) entry which is preliminary data.</text>
</comment>
<evidence type="ECO:0000256" key="8">
    <source>
        <dbReference type="SAM" id="Coils"/>
    </source>
</evidence>
<feature type="domain" description="Aminoacyl-tRNA synthetase class I anticodon-binding" evidence="10">
    <location>
        <begin position="320"/>
        <end position="465"/>
    </location>
</feature>
<dbReference type="GO" id="GO:0006424">
    <property type="term" value="P:glutamyl-tRNA aminoacylation"/>
    <property type="evidence" value="ECO:0007669"/>
    <property type="project" value="UniProtKB-UniRule"/>
</dbReference>
<dbReference type="InterPro" id="IPR014729">
    <property type="entry name" value="Rossmann-like_a/b/a_fold"/>
</dbReference>
<dbReference type="InterPro" id="IPR033910">
    <property type="entry name" value="GluRS_core"/>
</dbReference>
<dbReference type="GO" id="GO:0008270">
    <property type="term" value="F:zinc ion binding"/>
    <property type="evidence" value="ECO:0007669"/>
    <property type="project" value="InterPro"/>
</dbReference>
<dbReference type="SUPFAM" id="SSF48163">
    <property type="entry name" value="An anticodon-binding domain of class I aminoacyl-tRNA synthetases"/>
    <property type="match status" value="1"/>
</dbReference>
<dbReference type="AlphaFoldDB" id="A0A9D6LTE8"/>
<evidence type="ECO:0000256" key="1">
    <source>
        <dbReference type="ARBA" id="ARBA00007894"/>
    </source>
</evidence>
<keyword evidence="3 7" id="KW-0547">Nucleotide-binding</keyword>
<dbReference type="InterPro" id="IPR049940">
    <property type="entry name" value="GluQ/Sye"/>
</dbReference>
<dbReference type="SUPFAM" id="SSF52374">
    <property type="entry name" value="Nucleotidylyl transferase"/>
    <property type="match status" value="1"/>
</dbReference>
<evidence type="ECO:0000259" key="10">
    <source>
        <dbReference type="Pfam" id="PF19269"/>
    </source>
</evidence>
<keyword evidence="7" id="KW-0963">Cytoplasm</keyword>
<dbReference type="CDD" id="cd00808">
    <property type="entry name" value="GluRS_core"/>
    <property type="match status" value="1"/>
</dbReference>
<evidence type="ECO:0000256" key="3">
    <source>
        <dbReference type="ARBA" id="ARBA00022741"/>
    </source>
</evidence>
<comment type="function">
    <text evidence="7">Catalyzes the attachment of glutamate to tRNA(Glu) in a two-step reaction: glutamate is first activated by ATP to form Glu-AMP and then transferred to the acceptor end of tRNA(Glu).</text>
</comment>
<evidence type="ECO:0000313" key="11">
    <source>
        <dbReference type="EMBL" id="MBI3627350.1"/>
    </source>
</evidence>
<feature type="domain" description="Glutamyl/glutaminyl-tRNA synthetase class Ib catalytic" evidence="9">
    <location>
        <begin position="3"/>
        <end position="307"/>
    </location>
</feature>
<accession>A0A9D6LTE8</accession>
<dbReference type="PROSITE" id="PS00178">
    <property type="entry name" value="AA_TRNA_LIGASE_I"/>
    <property type="match status" value="1"/>
</dbReference>
<dbReference type="Gene3D" id="1.10.10.350">
    <property type="match status" value="1"/>
</dbReference>
<dbReference type="GO" id="GO:0005524">
    <property type="term" value="F:ATP binding"/>
    <property type="evidence" value="ECO:0007669"/>
    <property type="project" value="UniProtKB-UniRule"/>
</dbReference>
<keyword evidence="8" id="KW-0175">Coiled coil</keyword>
<dbReference type="InterPro" id="IPR020058">
    <property type="entry name" value="Glu/Gln-tRNA-synth_Ib_cat-dom"/>
</dbReference>
<evidence type="ECO:0000256" key="6">
    <source>
        <dbReference type="ARBA" id="ARBA00023146"/>
    </source>
</evidence>
<evidence type="ECO:0000256" key="7">
    <source>
        <dbReference type="HAMAP-Rule" id="MF_00022"/>
    </source>
</evidence>
<feature type="binding site" evidence="7">
    <location>
        <position position="241"/>
    </location>
    <ligand>
        <name>ATP</name>
        <dbReference type="ChEBI" id="CHEBI:30616"/>
    </ligand>
</feature>
<keyword evidence="2 7" id="KW-0436">Ligase</keyword>
<dbReference type="PANTHER" id="PTHR43311">
    <property type="entry name" value="GLUTAMATE--TRNA LIGASE"/>
    <property type="match status" value="1"/>
</dbReference>
<feature type="short sequence motif" description="'HIGH' region" evidence="7">
    <location>
        <begin position="9"/>
        <end position="19"/>
    </location>
</feature>
<evidence type="ECO:0000256" key="5">
    <source>
        <dbReference type="ARBA" id="ARBA00022917"/>
    </source>
</evidence>
<proteinExistence type="inferred from homology"/>
<dbReference type="InterPro" id="IPR000924">
    <property type="entry name" value="Glu/Gln-tRNA-synth"/>
</dbReference>
<feature type="short sequence motif" description="'KMSKS' region" evidence="7">
    <location>
        <begin position="238"/>
        <end position="242"/>
    </location>
</feature>
<dbReference type="EMBL" id="JACQCQ010000003">
    <property type="protein sequence ID" value="MBI3627350.1"/>
    <property type="molecule type" value="Genomic_DNA"/>
</dbReference>
<dbReference type="InterPro" id="IPR045462">
    <property type="entry name" value="aa-tRNA-synth_I_cd-bd"/>
</dbReference>
<comment type="subcellular location">
    <subcellularLocation>
        <location evidence="7">Cytoplasm</location>
    </subcellularLocation>
</comment>
<dbReference type="HAMAP" id="MF_00022">
    <property type="entry name" value="Glu_tRNA_synth_type1"/>
    <property type="match status" value="1"/>
</dbReference>
<comment type="similarity">
    <text evidence="1 7">Belongs to the class-I aminoacyl-tRNA synthetase family. Glutamate--tRNA ligase type 1 subfamily.</text>
</comment>
<feature type="coiled-coil region" evidence="8">
    <location>
        <begin position="388"/>
        <end position="418"/>
    </location>
</feature>
<comment type="subunit">
    <text evidence="7">Monomer.</text>
</comment>
<dbReference type="NCBIfam" id="TIGR00464">
    <property type="entry name" value="gltX_bact"/>
    <property type="match status" value="1"/>
</dbReference>
<dbReference type="GO" id="GO:0004818">
    <property type="term" value="F:glutamate-tRNA ligase activity"/>
    <property type="evidence" value="ECO:0007669"/>
    <property type="project" value="UniProtKB-UniRule"/>
</dbReference>
<dbReference type="Pfam" id="PF19269">
    <property type="entry name" value="Anticodon_2"/>
    <property type="match status" value="1"/>
</dbReference>
<sequence>MPIRVRIAPSPTGLFHVGTARTALFNYLFAKKFGGAFIVRIEDTDQERSSIEYESVIFEALAWLGFTPDEGPNEGGNFGPYRQSERNERGIYKKELEKLLHSDGELHAFICTHPAAGDENTLLHHCDQLDAREYKHGGIIRLHVPDLKEPIIVQDKVRGQVQFLMSDVGDFSIAKDLDTPLYNFAATVDDHAMQITDVIRGEDHLANTPKQMLLNRTLGYTDPNFYHLPLLLGPDRSKLSKRHGATSVAEFKAAGYLPEALVNYLALLGWNPGTEQEIFSPAELMAAFSIEKVHKSGAIFDRSKLDWLNGEYIRQMPVGELTARLLPFLKNLPLGAVSQEKLEAIVALEQPRLKKLSEIGERVRFYFEPPRVAFDLLQWKGMTEDEVISSLEASIEILNNLLSQKKDQRTDIERALLNAAAKMGDRGKLLWPLRAALSGAPASPGPFDIVELLGIPESIERLRRVKNGI</sequence>
<reference evidence="11" key="1">
    <citation type="submission" date="2020-07" db="EMBL/GenBank/DDBJ databases">
        <title>Huge and variable diversity of episymbiotic CPR bacteria and DPANN archaea in groundwater ecosystems.</title>
        <authorList>
            <person name="He C.Y."/>
            <person name="Keren R."/>
            <person name="Whittaker M."/>
            <person name="Farag I.F."/>
            <person name="Doudna J."/>
            <person name="Cate J.H.D."/>
            <person name="Banfield J.F."/>
        </authorList>
    </citation>
    <scope>NUCLEOTIDE SEQUENCE</scope>
    <source>
        <strain evidence="11">NC_groundwater_972_Pr1_S-0.2um_49_27</strain>
    </source>
</reference>
<keyword evidence="4 7" id="KW-0067">ATP-binding</keyword>
<comment type="catalytic activity">
    <reaction evidence="7">
        <text>tRNA(Glu) + L-glutamate + ATP = L-glutamyl-tRNA(Glu) + AMP + diphosphate</text>
        <dbReference type="Rhea" id="RHEA:23540"/>
        <dbReference type="Rhea" id="RHEA-COMP:9663"/>
        <dbReference type="Rhea" id="RHEA-COMP:9680"/>
        <dbReference type="ChEBI" id="CHEBI:29985"/>
        <dbReference type="ChEBI" id="CHEBI:30616"/>
        <dbReference type="ChEBI" id="CHEBI:33019"/>
        <dbReference type="ChEBI" id="CHEBI:78442"/>
        <dbReference type="ChEBI" id="CHEBI:78520"/>
        <dbReference type="ChEBI" id="CHEBI:456215"/>
        <dbReference type="EC" id="6.1.1.17"/>
    </reaction>
</comment>
<protein>
    <recommendedName>
        <fullName evidence="7">Glutamate--tRNA ligase</fullName>
        <ecNumber evidence="7">6.1.1.17</ecNumber>
    </recommendedName>
    <alternativeName>
        <fullName evidence="7">Glutamyl-tRNA synthetase</fullName>
        <shortName evidence="7">GluRS</shortName>
    </alternativeName>
</protein>
<evidence type="ECO:0000259" key="9">
    <source>
        <dbReference type="Pfam" id="PF00749"/>
    </source>
</evidence>
<dbReference type="GO" id="GO:0000049">
    <property type="term" value="F:tRNA binding"/>
    <property type="evidence" value="ECO:0007669"/>
    <property type="project" value="InterPro"/>
</dbReference>
<dbReference type="Pfam" id="PF00749">
    <property type="entry name" value="tRNA-synt_1c"/>
    <property type="match status" value="1"/>
</dbReference>
<dbReference type="PRINTS" id="PR00987">
    <property type="entry name" value="TRNASYNTHGLU"/>
</dbReference>
<dbReference type="InterPro" id="IPR020751">
    <property type="entry name" value="aa-tRNA-synth_I_codon-bd_sub2"/>
</dbReference>
<name>A0A9D6LTE8_9BACT</name>
<evidence type="ECO:0000256" key="4">
    <source>
        <dbReference type="ARBA" id="ARBA00022840"/>
    </source>
</evidence>
<dbReference type="InterPro" id="IPR001412">
    <property type="entry name" value="aa-tRNA-synth_I_CS"/>
</dbReference>
<dbReference type="InterPro" id="IPR004527">
    <property type="entry name" value="Glu-tRNA-ligase_bac/mito"/>
</dbReference>
<dbReference type="Gene3D" id="3.40.50.620">
    <property type="entry name" value="HUPs"/>
    <property type="match status" value="1"/>
</dbReference>
<keyword evidence="5 7" id="KW-0648">Protein biosynthesis</keyword>
<dbReference type="EC" id="6.1.1.17" evidence="7"/>
<dbReference type="Proteomes" id="UP000808388">
    <property type="component" value="Unassembled WGS sequence"/>
</dbReference>
<dbReference type="GO" id="GO:0005829">
    <property type="term" value="C:cytosol"/>
    <property type="evidence" value="ECO:0007669"/>
    <property type="project" value="TreeGrafter"/>
</dbReference>
<dbReference type="InterPro" id="IPR008925">
    <property type="entry name" value="aa_tRNA-synth_I_cd-bd_sf"/>
</dbReference>
<evidence type="ECO:0000256" key="2">
    <source>
        <dbReference type="ARBA" id="ARBA00022598"/>
    </source>
</evidence>
<gene>
    <name evidence="7" type="primary">gltX</name>
    <name evidence="11" type="ORF">HY220_01185</name>
</gene>